<evidence type="ECO:0000256" key="7">
    <source>
        <dbReference type="SAM" id="MobiDB-lite"/>
    </source>
</evidence>
<dbReference type="AlphaFoldDB" id="A0A1Q5UCA4"/>
<evidence type="ECO:0000313" key="10">
    <source>
        <dbReference type="Proteomes" id="UP000186955"/>
    </source>
</evidence>
<sequence>MHSPSYNPRWPRKKTYSIVVGVAIASILLIFAYRSPSVSLRGIVSTSSDDPYSPHAKATYTKPTHLSSSKTSAQNPSSSSVFDIPAGLYELIEPHFHSITAQNFTSRTGKVFQLPKAARFTKPLGKQILIMDVESRDISGPGGLLDDSAPKTGDMQGLTLGRLNHYMFAMLHGYDYQLVQLPEDPTLHGTWNKVPAMREAIKHYEYVVFLDGDAIFTHLHLPLEWLLNYWGITNDTTMALAEDPNDPFFLNVKKLNINLNTGFVIAHQTPKSEEFFDAWMTCPDEHRYPGCAMWKLTHTHEQAVVNEYLRYDYPEQLHILPCNEANRYMNSGDCEGEFIGHYWPYKEELPGGVKEVMDQYFWPPLQKGYSHDRDHIIASYSPEAILAPGETYRDDTFLVAATHGSPEILRVLLDVYAAAPEVVERFDRRQLYLLHDACSAANLDIVHLFLDSHNSQDSQLPLETVNLHARDEIGKTPILEAAASLIDLHRDADEAEENEGADWIEWVRDRIARGEQLIHFLLDRGCSATDDIPPAADFGPFLNDTAVDNGQPRGGVLGLAVSRASGRLVQRLIDLGADVHLKHHQFHDVVSLHFLNREFYKHNITTLDTASLFWNFEAVKLLLDHLNHRSKVQISTGPDLVSFPDSTGRFPLHLAAHGPGISECRLPDEEISFRITETFRLLLEHSPTSINLPDDAGSIPLHYVARTHTTCGGSQHAELAIRTLLEYGADTTITDDSGRTVLHIVGYSSLGCDPVGTGLLELLVAHGININHADQRGNTALHVMAENLCHISTARFLLDNGADIRATNAKGETPFHAGARGKLFDRTHRDGTFEKLTIEDRIRAHEETMRILEEAVGRDNATMMMSQPNLEGKTPQKLLEETRDRWRELKQRMRGGGGRGRGRGRGPPPRE</sequence>
<dbReference type="InterPro" id="IPR008630">
    <property type="entry name" value="Glyco_trans_34"/>
</dbReference>
<dbReference type="InterPro" id="IPR002110">
    <property type="entry name" value="Ankyrin_rpt"/>
</dbReference>
<dbReference type="InterPro" id="IPR036770">
    <property type="entry name" value="Ankyrin_rpt-contain_sf"/>
</dbReference>
<dbReference type="STRING" id="1316194.A0A1Q5UCA4"/>
<evidence type="ECO:0000256" key="6">
    <source>
        <dbReference type="PROSITE-ProRule" id="PRU00023"/>
    </source>
</evidence>
<dbReference type="Gene3D" id="3.90.550.10">
    <property type="entry name" value="Spore Coat Polysaccharide Biosynthesis Protein SpsA, Chain A"/>
    <property type="match status" value="1"/>
</dbReference>
<dbReference type="Pfam" id="PF13857">
    <property type="entry name" value="Ank_5"/>
    <property type="match status" value="1"/>
</dbReference>
<feature type="transmembrane region" description="Helical" evidence="8">
    <location>
        <begin position="15"/>
        <end position="33"/>
    </location>
</feature>
<dbReference type="SMART" id="SM00248">
    <property type="entry name" value="ANK"/>
    <property type="match status" value="6"/>
</dbReference>
<dbReference type="PANTHER" id="PTHR24198">
    <property type="entry name" value="ANKYRIN REPEAT AND PROTEIN KINASE DOMAIN-CONTAINING PROTEIN"/>
    <property type="match status" value="1"/>
</dbReference>
<keyword evidence="2" id="KW-0328">Glycosyltransferase</keyword>
<keyword evidence="8" id="KW-0812">Transmembrane</keyword>
<feature type="region of interest" description="Disordered" evidence="7">
    <location>
        <begin position="888"/>
        <end position="911"/>
    </location>
</feature>
<name>A0A1Q5UCA4_9EURO</name>
<dbReference type="Pfam" id="PF05637">
    <property type="entry name" value="Glyco_transf_34"/>
    <property type="match status" value="1"/>
</dbReference>
<dbReference type="Proteomes" id="UP000186955">
    <property type="component" value="Unassembled WGS sequence"/>
</dbReference>
<keyword evidence="4" id="KW-0677">Repeat</keyword>
<organism evidence="9 10">
    <name type="scientific">Penicillium subrubescens</name>
    <dbReference type="NCBI Taxonomy" id="1316194"/>
    <lineage>
        <taxon>Eukaryota</taxon>
        <taxon>Fungi</taxon>
        <taxon>Dikarya</taxon>
        <taxon>Ascomycota</taxon>
        <taxon>Pezizomycotina</taxon>
        <taxon>Eurotiomycetes</taxon>
        <taxon>Eurotiomycetidae</taxon>
        <taxon>Eurotiales</taxon>
        <taxon>Aspergillaceae</taxon>
        <taxon>Penicillium</taxon>
    </lineage>
</organism>
<dbReference type="EMBL" id="MNBE01000391">
    <property type="protein sequence ID" value="OKP10105.1"/>
    <property type="molecule type" value="Genomic_DNA"/>
</dbReference>
<dbReference type="GO" id="GO:0016757">
    <property type="term" value="F:glycosyltransferase activity"/>
    <property type="evidence" value="ECO:0007669"/>
    <property type="project" value="UniProtKB-KW"/>
</dbReference>
<keyword evidence="8" id="KW-0472">Membrane</keyword>
<evidence type="ECO:0000256" key="5">
    <source>
        <dbReference type="ARBA" id="ARBA00023043"/>
    </source>
</evidence>
<keyword evidence="5 6" id="KW-0040">ANK repeat</keyword>
<dbReference type="PROSITE" id="PS50297">
    <property type="entry name" value="ANK_REP_REGION"/>
    <property type="match status" value="1"/>
</dbReference>
<accession>A0A1Q5UCA4</accession>
<feature type="repeat" description="ANK" evidence="6">
    <location>
        <begin position="696"/>
        <end position="736"/>
    </location>
</feature>
<keyword evidence="3" id="KW-0808">Transferase</keyword>
<evidence type="ECO:0000256" key="3">
    <source>
        <dbReference type="ARBA" id="ARBA00022679"/>
    </source>
</evidence>
<keyword evidence="10" id="KW-1185">Reference proteome</keyword>
<feature type="region of interest" description="Disordered" evidence="7">
    <location>
        <begin position="44"/>
        <end position="78"/>
    </location>
</feature>
<evidence type="ECO:0000256" key="2">
    <source>
        <dbReference type="ARBA" id="ARBA00022676"/>
    </source>
</evidence>
<dbReference type="PROSITE" id="PS50088">
    <property type="entry name" value="ANK_REPEAT"/>
    <property type="match status" value="2"/>
</dbReference>
<evidence type="ECO:0000256" key="1">
    <source>
        <dbReference type="ARBA" id="ARBA00005664"/>
    </source>
</evidence>
<evidence type="ECO:0000313" key="9">
    <source>
        <dbReference type="EMBL" id="OKP10105.1"/>
    </source>
</evidence>
<comment type="caution">
    <text evidence="9">The sequence shown here is derived from an EMBL/GenBank/DDBJ whole genome shotgun (WGS) entry which is preliminary data.</text>
</comment>
<dbReference type="PANTHER" id="PTHR24198:SF165">
    <property type="entry name" value="ANKYRIN REPEAT-CONTAINING PROTEIN-RELATED"/>
    <property type="match status" value="1"/>
</dbReference>
<reference evidence="9 10" key="1">
    <citation type="submission" date="2016-10" db="EMBL/GenBank/DDBJ databases">
        <title>Genome sequence of the ascomycete fungus Penicillium subrubescens.</title>
        <authorList>
            <person name="De Vries R.P."/>
            <person name="Peng M."/>
            <person name="Dilokpimol A."/>
            <person name="Hilden K."/>
            <person name="Makela M.R."/>
            <person name="Grigoriev I."/>
            <person name="Riley R."/>
            <person name="Granchi Z."/>
        </authorList>
    </citation>
    <scope>NUCLEOTIDE SEQUENCE [LARGE SCALE GENOMIC DNA]</scope>
    <source>
        <strain evidence="9 10">CBS 132785</strain>
    </source>
</reference>
<gene>
    <name evidence="9" type="ORF">PENSUB_4459</name>
</gene>
<proteinExistence type="inferred from homology"/>
<feature type="repeat" description="ANK" evidence="6">
    <location>
        <begin position="776"/>
        <end position="809"/>
    </location>
</feature>
<dbReference type="Gene3D" id="1.25.40.20">
    <property type="entry name" value="Ankyrin repeat-containing domain"/>
    <property type="match status" value="3"/>
</dbReference>
<dbReference type="SUPFAM" id="SSF48403">
    <property type="entry name" value="Ankyrin repeat"/>
    <property type="match status" value="1"/>
</dbReference>
<dbReference type="GO" id="GO:0016020">
    <property type="term" value="C:membrane"/>
    <property type="evidence" value="ECO:0007669"/>
    <property type="project" value="InterPro"/>
</dbReference>
<evidence type="ECO:0000256" key="8">
    <source>
        <dbReference type="SAM" id="Phobius"/>
    </source>
</evidence>
<keyword evidence="8" id="KW-1133">Transmembrane helix</keyword>
<protein>
    <submittedName>
        <fullName evidence="9">Uncharacterized protein</fullName>
    </submittedName>
</protein>
<comment type="similarity">
    <text evidence="1">Belongs to the glycosyltransferase 34 family.</text>
</comment>
<dbReference type="InterPro" id="IPR029044">
    <property type="entry name" value="Nucleotide-diphossugar_trans"/>
</dbReference>
<feature type="compositionally biased region" description="Polar residues" evidence="7">
    <location>
        <begin position="61"/>
        <end position="78"/>
    </location>
</feature>
<evidence type="ECO:0000256" key="4">
    <source>
        <dbReference type="ARBA" id="ARBA00022737"/>
    </source>
</evidence>